<keyword evidence="1" id="KW-0489">Methyltransferase</keyword>
<proteinExistence type="predicted"/>
<dbReference type="InterPro" id="IPR029063">
    <property type="entry name" value="SAM-dependent_MTases_sf"/>
</dbReference>
<protein>
    <submittedName>
        <fullName evidence="1">PRMT5 arginine-N-methyltransferase</fullName>
    </submittedName>
</protein>
<name>A0A450ZMU7_9GAMM</name>
<dbReference type="GO" id="GO:0042054">
    <property type="term" value="F:histone methyltransferase activity"/>
    <property type="evidence" value="ECO:0007669"/>
    <property type="project" value="TreeGrafter"/>
</dbReference>
<evidence type="ECO:0000313" key="1">
    <source>
        <dbReference type="EMBL" id="VFK55145.1"/>
    </source>
</evidence>
<dbReference type="SUPFAM" id="SSF53335">
    <property type="entry name" value="S-adenosyl-L-methionine-dependent methyltransferases"/>
    <property type="match status" value="1"/>
</dbReference>
<dbReference type="GO" id="GO:0032259">
    <property type="term" value="P:methylation"/>
    <property type="evidence" value="ECO:0007669"/>
    <property type="project" value="UniProtKB-KW"/>
</dbReference>
<dbReference type="InterPro" id="IPR025799">
    <property type="entry name" value="Arg_MeTrfase"/>
</dbReference>
<dbReference type="PANTHER" id="PTHR11006">
    <property type="entry name" value="PROTEIN ARGININE N-METHYLTRANSFERASE"/>
    <property type="match status" value="1"/>
</dbReference>
<accession>A0A450ZMU7</accession>
<evidence type="ECO:0000313" key="2">
    <source>
        <dbReference type="EMBL" id="VFK61216.1"/>
    </source>
</evidence>
<dbReference type="Gene3D" id="3.40.50.150">
    <property type="entry name" value="Vaccinia Virus protein VP39"/>
    <property type="match status" value="1"/>
</dbReference>
<dbReference type="GO" id="GO:0016274">
    <property type="term" value="F:protein-arginine N-methyltransferase activity"/>
    <property type="evidence" value="ECO:0007669"/>
    <property type="project" value="InterPro"/>
</dbReference>
<evidence type="ECO:0000313" key="3">
    <source>
        <dbReference type="EMBL" id="VFK62409.1"/>
    </source>
</evidence>
<dbReference type="EMBL" id="CAADFY010000064">
    <property type="protein sequence ID" value="VFK55145.1"/>
    <property type="molecule type" value="Genomic_DNA"/>
</dbReference>
<dbReference type="EMBL" id="CAADFX010000175">
    <property type="protein sequence ID" value="VFK62409.1"/>
    <property type="molecule type" value="Genomic_DNA"/>
</dbReference>
<sequence length="149" mass="16934">MEKAELPGKVDVIISEWMGGFGVDENLLHPLLQLRDKWLKPGGKMIPEMVTTWMAPCYDQILSTMMDFWHGRPYGIDFGYIGEHTTNELLLARHHIGTDQILARPQPIWAMNAYSYSVEEAAFPFAGEGVCSPTPRNFLKAIGEEQYFL</sequence>
<reference evidence="1" key="1">
    <citation type="submission" date="2019-02" db="EMBL/GenBank/DDBJ databases">
        <authorList>
            <person name="Gruber-Vodicka R. H."/>
            <person name="Seah K. B. B."/>
        </authorList>
    </citation>
    <scope>NUCLEOTIDE SEQUENCE</scope>
    <source>
        <strain evidence="3">BECK_BY1</strain>
        <strain evidence="2">BECK_BY2</strain>
        <strain evidence="1">BECK_BY3</strain>
    </source>
</reference>
<keyword evidence="1" id="KW-0808">Transferase</keyword>
<organism evidence="1">
    <name type="scientific">Candidatus Kentrum sp. TUN</name>
    <dbReference type="NCBI Taxonomy" id="2126343"/>
    <lineage>
        <taxon>Bacteria</taxon>
        <taxon>Pseudomonadati</taxon>
        <taxon>Pseudomonadota</taxon>
        <taxon>Gammaproteobacteria</taxon>
        <taxon>Candidatus Kentrum</taxon>
    </lineage>
</organism>
<dbReference type="EMBL" id="CAADFV010000063">
    <property type="protein sequence ID" value="VFK61216.1"/>
    <property type="molecule type" value="Genomic_DNA"/>
</dbReference>
<gene>
    <name evidence="3" type="ORF">BECKTUN1418D_GA0071000_11756</name>
    <name evidence="2" type="ORF">BECKTUN1418E_GA0071001_10635</name>
    <name evidence="1" type="ORF">BECKTUN1418F_GA0071002_10645</name>
</gene>
<dbReference type="AlphaFoldDB" id="A0A450ZMU7"/>
<dbReference type="PANTHER" id="PTHR11006:SF4">
    <property type="entry name" value="PROTEIN ARGININE N-METHYLTRANSFERASE 7"/>
    <property type="match status" value="1"/>
</dbReference>